<feature type="region of interest" description="Disordered" evidence="1">
    <location>
        <begin position="77"/>
        <end position="132"/>
    </location>
</feature>
<dbReference type="EMBL" id="AGNL01012478">
    <property type="protein sequence ID" value="EJK67872.1"/>
    <property type="molecule type" value="Genomic_DNA"/>
</dbReference>
<keyword evidence="3" id="KW-1185">Reference proteome</keyword>
<gene>
    <name evidence="2" type="ORF">THAOC_11027</name>
</gene>
<name>K0TBL2_THAOC</name>
<protein>
    <submittedName>
        <fullName evidence="2">Uncharacterized protein</fullName>
    </submittedName>
</protein>
<comment type="caution">
    <text evidence="2">The sequence shown here is derived from an EMBL/GenBank/DDBJ whole genome shotgun (WGS) entry which is preliminary data.</text>
</comment>
<proteinExistence type="predicted"/>
<sequence>MNSSGVEALRLQQRAQKPSLPASSQINAKALRLQQRAQKPSLPASSQINATCNCFEQKSERAFKALESLASAQECSRDCFGPCVGESDGPPRTEDPTPAGGGNTATQGDPRIGYSRPDPGKRSTPQVDLRPH</sequence>
<evidence type="ECO:0000313" key="3">
    <source>
        <dbReference type="Proteomes" id="UP000266841"/>
    </source>
</evidence>
<feature type="region of interest" description="Disordered" evidence="1">
    <location>
        <begin position="1"/>
        <end position="26"/>
    </location>
</feature>
<evidence type="ECO:0000256" key="1">
    <source>
        <dbReference type="SAM" id="MobiDB-lite"/>
    </source>
</evidence>
<dbReference type="Proteomes" id="UP000266841">
    <property type="component" value="Unassembled WGS sequence"/>
</dbReference>
<evidence type="ECO:0000313" key="2">
    <source>
        <dbReference type="EMBL" id="EJK67872.1"/>
    </source>
</evidence>
<organism evidence="2 3">
    <name type="scientific">Thalassiosira oceanica</name>
    <name type="common">Marine diatom</name>
    <dbReference type="NCBI Taxonomy" id="159749"/>
    <lineage>
        <taxon>Eukaryota</taxon>
        <taxon>Sar</taxon>
        <taxon>Stramenopiles</taxon>
        <taxon>Ochrophyta</taxon>
        <taxon>Bacillariophyta</taxon>
        <taxon>Coscinodiscophyceae</taxon>
        <taxon>Thalassiosirophycidae</taxon>
        <taxon>Thalassiosirales</taxon>
        <taxon>Thalassiosiraceae</taxon>
        <taxon>Thalassiosira</taxon>
    </lineage>
</organism>
<accession>K0TBL2</accession>
<dbReference type="AlphaFoldDB" id="K0TBL2"/>
<reference evidence="2 3" key="1">
    <citation type="journal article" date="2012" name="Genome Biol.">
        <title>Genome and low-iron response of an oceanic diatom adapted to chronic iron limitation.</title>
        <authorList>
            <person name="Lommer M."/>
            <person name="Specht M."/>
            <person name="Roy A.S."/>
            <person name="Kraemer L."/>
            <person name="Andreson R."/>
            <person name="Gutowska M.A."/>
            <person name="Wolf J."/>
            <person name="Bergner S.V."/>
            <person name="Schilhabel M.B."/>
            <person name="Klostermeier U.C."/>
            <person name="Beiko R.G."/>
            <person name="Rosenstiel P."/>
            <person name="Hippler M."/>
            <person name="Laroche J."/>
        </authorList>
    </citation>
    <scope>NUCLEOTIDE SEQUENCE [LARGE SCALE GENOMIC DNA]</scope>
    <source>
        <strain evidence="2 3">CCMP1005</strain>
    </source>
</reference>
<feature type="compositionally biased region" description="Polar residues" evidence="1">
    <location>
        <begin position="13"/>
        <end position="26"/>
    </location>
</feature>